<keyword evidence="3" id="KW-1185">Reference proteome</keyword>
<reference evidence="2 3" key="1">
    <citation type="submission" date="2018-04" db="EMBL/GenBank/DDBJ databases">
        <title>Altererythrobacter sp. HME9302 genome sequencing and assembly.</title>
        <authorList>
            <person name="Kang H."/>
            <person name="Kim H."/>
            <person name="Joh K."/>
        </authorList>
    </citation>
    <scope>NUCLEOTIDE SEQUENCE [LARGE SCALE GENOMIC DNA]</scope>
    <source>
        <strain evidence="2 3">HME9302</strain>
    </source>
</reference>
<proteinExistence type="predicted"/>
<dbReference type="AlphaFoldDB" id="A0A369Q5E1"/>
<feature type="transmembrane region" description="Helical" evidence="1">
    <location>
        <begin position="105"/>
        <end position="130"/>
    </location>
</feature>
<evidence type="ECO:0000313" key="3">
    <source>
        <dbReference type="Proteomes" id="UP000253727"/>
    </source>
</evidence>
<comment type="caution">
    <text evidence="2">The sequence shown here is derived from an EMBL/GenBank/DDBJ whole genome shotgun (WGS) entry which is preliminary data.</text>
</comment>
<keyword evidence="1" id="KW-0812">Transmembrane</keyword>
<protein>
    <submittedName>
        <fullName evidence="2">Uncharacterized protein</fullName>
    </submittedName>
</protein>
<dbReference type="EMBL" id="QBKA01000002">
    <property type="protein sequence ID" value="RDC59640.1"/>
    <property type="molecule type" value="Genomic_DNA"/>
</dbReference>
<dbReference type="OrthoDB" id="7569415at2"/>
<keyword evidence="1" id="KW-0472">Membrane</keyword>
<accession>A0A369Q5E1</accession>
<dbReference type="RefSeq" id="WP_115365961.1">
    <property type="nucleotide sequence ID" value="NZ_QBKA01000002.1"/>
</dbReference>
<evidence type="ECO:0000313" key="2">
    <source>
        <dbReference type="EMBL" id="RDC59640.1"/>
    </source>
</evidence>
<evidence type="ECO:0000256" key="1">
    <source>
        <dbReference type="SAM" id="Phobius"/>
    </source>
</evidence>
<gene>
    <name evidence="2" type="ORF">HME9302_00830</name>
</gene>
<name>A0A369Q5E1_9SPHN</name>
<feature type="transmembrane region" description="Helical" evidence="1">
    <location>
        <begin position="64"/>
        <end position="84"/>
    </location>
</feature>
<dbReference type="Proteomes" id="UP000253727">
    <property type="component" value="Unassembled WGS sequence"/>
</dbReference>
<keyword evidence="1" id="KW-1133">Transmembrane helix</keyword>
<organism evidence="2 3">
    <name type="scientific">Alteripontixanthobacter maritimus</name>
    <dbReference type="NCBI Taxonomy" id="2161824"/>
    <lineage>
        <taxon>Bacteria</taxon>
        <taxon>Pseudomonadati</taxon>
        <taxon>Pseudomonadota</taxon>
        <taxon>Alphaproteobacteria</taxon>
        <taxon>Sphingomonadales</taxon>
        <taxon>Erythrobacteraceae</taxon>
        <taxon>Alteripontixanthobacter</taxon>
    </lineage>
</organism>
<sequence>MSNVGPKSAGEGEQAIVQADGDRMPLLALSVDDRLYDFFKHMTTLSLVSLGGIMTIASEKIVEIPAAALATVVGLVAIGGIGAYSGMGEIIQSKMKGDARPKRIAFYRGVSSLGFGMGIGAFLSVFLLGLF</sequence>